<evidence type="ECO:0000313" key="4">
    <source>
        <dbReference type="Proteomes" id="UP000182312"/>
    </source>
</evidence>
<reference evidence="1 3" key="1">
    <citation type="submission" date="2014-09" db="EMBL/GenBank/DDBJ databases">
        <authorList>
            <person name="McGinnis J.M."/>
            <person name="Wolfgang W.J."/>
        </authorList>
    </citation>
    <scope>NUCLEOTIDE SEQUENCE [LARGE SCALE GENOMIC DNA]</scope>
    <source>
        <strain evidence="1 3">JCM 14014</strain>
    </source>
</reference>
<dbReference type="EMBL" id="FOJO01000001">
    <property type="protein sequence ID" value="SFA39079.1"/>
    <property type="molecule type" value="Genomic_DNA"/>
</dbReference>
<name>A0A099F2K9_9RHOB</name>
<dbReference type="AlphaFoldDB" id="A0A099F2K9"/>
<reference evidence="2 4" key="3">
    <citation type="submission" date="2016-10" db="EMBL/GenBank/DDBJ databases">
        <authorList>
            <person name="de Groot N.N."/>
        </authorList>
    </citation>
    <scope>NUCLEOTIDE SEQUENCE [LARGE SCALE GENOMIC DNA]</scope>
    <source>
        <strain evidence="2 4">CGMCC 1.6117</strain>
    </source>
</reference>
<organism evidence="1 3">
    <name type="scientific">Paracoccus halophilus</name>
    <dbReference type="NCBI Taxonomy" id="376733"/>
    <lineage>
        <taxon>Bacteria</taxon>
        <taxon>Pseudomonadati</taxon>
        <taxon>Pseudomonadota</taxon>
        <taxon>Alphaproteobacteria</taxon>
        <taxon>Rhodobacterales</taxon>
        <taxon>Paracoccaceae</taxon>
        <taxon>Paracoccus</taxon>
    </lineage>
</organism>
<evidence type="ECO:0000313" key="1">
    <source>
        <dbReference type="EMBL" id="KGJ04915.1"/>
    </source>
</evidence>
<dbReference type="Proteomes" id="UP000029846">
    <property type="component" value="Unassembled WGS sequence"/>
</dbReference>
<keyword evidence="3" id="KW-1185">Reference proteome</keyword>
<dbReference type="EMBL" id="JRKN01000008">
    <property type="protein sequence ID" value="KGJ04915.1"/>
    <property type="molecule type" value="Genomic_DNA"/>
</dbReference>
<reference evidence="1 3" key="2">
    <citation type="submission" date="2014-10" db="EMBL/GenBank/DDBJ databases">
        <title>Paracoccus sanguinis sp. nov., isolated from clinical specimens of New York State patients.</title>
        <authorList>
            <person name="Mingle L.A."/>
            <person name="Cole J.A."/>
            <person name="Lapierre P."/>
            <person name="Musser K.A."/>
        </authorList>
    </citation>
    <scope>NUCLEOTIDE SEQUENCE [LARGE SCALE GENOMIC DNA]</scope>
    <source>
        <strain evidence="1 3">JCM 14014</strain>
    </source>
</reference>
<accession>A0A099F2K9</accession>
<evidence type="ECO:0000313" key="3">
    <source>
        <dbReference type="Proteomes" id="UP000029846"/>
    </source>
</evidence>
<proteinExistence type="predicted"/>
<dbReference type="Proteomes" id="UP000182312">
    <property type="component" value="Unassembled WGS sequence"/>
</dbReference>
<dbReference type="RefSeq" id="WP_036740065.1">
    <property type="nucleotide sequence ID" value="NZ_FOJO01000001.1"/>
</dbReference>
<evidence type="ECO:0000313" key="2">
    <source>
        <dbReference type="EMBL" id="SFA39079.1"/>
    </source>
</evidence>
<gene>
    <name evidence="1" type="ORF">IT41_07735</name>
    <name evidence="2" type="ORF">SAMN04487972_101239</name>
</gene>
<protein>
    <submittedName>
        <fullName evidence="1">Uncharacterized protein</fullName>
    </submittedName>
</protein>
<sequence length="98" mass="10312">MTRSTLVQPGGAFTATDAIPEIANLLASVYCACEQELRHHVATLACELFRRVDIDGESLAAAARALDLEARDAEAILAIIRRDLAAAVAGCLCTGRDG</sequence>